<dbReference type="Pfam" id="PF17921">
    <property type="entry name" value="Integrase_H2C2"/>
    <property type="match status" value="1"/>
</dbReference>
<dbReference type="InterPro" id="IPR001584">
    <property type="entry name" value="Integrase_cat-core"/>
</dbReference>
<reference evidence="9 10" key="1">
    <citation type="submission" date="2019-06" db="EMBL/GenBank/DDBJ databases">
        <title>Genomics analysis of Aphanomyces spp. identifies a new class of oomycete effector associated with host adaptation.</title>
        <authorList>
            <person name="Gaulin E."/>
        </authorList>
    </citation>
    <scope>NUCLEOTIDE SEQUENCE [LARGE SCALE GENOMIC DNA]</scope>
    <source>
        <strain evidence="9 10">E</strain>
    </source>
</reference>
<name>A0A6A4Z074_APHAT</name>
<dbReference type="PROSITE" id="PS50994">
    <property type="entry name" value="INTEGRASE"/>
    <property type="match status" value="1"/>
</dbReference>
<keyword evidence="6" id="KW-0695">RNA-directed DNA polymerase</keyword>
<dbReference type="GO" id="GO:0003676">
    <property type="term" value="F:nucleic acid binding"/>
    <property type="evidence" value="ECO:0007669"/>
    <property type="project" value="InterPro"/>
</dbReference>
<keyword evidence="2" id="KW-0548">Nucleotidyltransferase</keyword>
<dbReference type="InterPro" id="IPR050951">
    <property type="entry name" value="Retrovirus_Pol_polyprotein"/>
</dbReference>
<evidence type="ECO:0000256" key="2">
    <source>
        <dbReference type="ARBA" id="ARBA00022695"/>
    </source>
</evidence>
<dbReference type="Pfam" id="PF00665">
    <property type="entry name" value="rve"/>
    <property type="match status" value="1"/>
</dbReference>
<dbReference type="VEuPathDB" id="FungiDB:H257_09473"/>
<dbReference type="GO" id="GO:0016787">
    <property type="term" value="F:hydrolase activity"/>
    <property type="evidence" value="ECO:0007669"/>
    <property type="project" value="UniProtKB-KW"/>
</dbReference>
<dbReference type="CDD" id="cd00024">
    <property type="entry name" value="CD_CSD"/>
    <property type="match status" value="1"/>
</dbReference>
<dbReference type="Pfam" id="PF00385">
    <property type="entry name" value="Chromo"/>
    <property type="match status" value="1"/>
</dbReference>
<protein>
    <recommendedName>
        <fullName evidence="11">Integrase catalytic domain-containing protein</fullName>
    </recommendedName>
</protein>
<dbReference type="InterPro" id="IPR041373">
    <property type="entry name" value="RT_RNaseH"/>
</dbReference>
<dbReference type="SUPFAM" id="SSF54160">
    <property type="entry name" value="Chromo domain-like"/>
    <property type="match status" value="1"/>
</dbReference>
<evidence type="ECO:0000259" key="8">
    <source>
        <dbReference type="PROSITE" id="PS50994"/>
    </source>
</evidence>
<dbReference type="AlphaFoldDB" id="A0A6A4Z074"/>
<gene>
    <name evidence="9" type="ORF">AaE_014722</name>
</gene>
<dbReference type="InterPro" id="IPR041588">
    <property type="entry name" value="Integrase_H2C2"/>
</dbReference>
<dbReference type="Proteomes" id="UP000469452">
    <property type="component" value="Unassembled WGS sequence"/>
</dbReference>
<dbReference type="Gene3D" id="2.40.50.40">
    <property type="match status" value="1"/>
</dbReference>
<dbReference type="InterPro" id="IPR023780">
    <property type="entry name" value="Chromo_domain"/>
</dbReference>
<dbReference type="Gene3D" id="1.10.340.70">
    <property type="match status" value="1"/>
</dbReference>
<dbReference type="GO" id="GO:0004519">
    <property type="term" value="F:endonuclease activity"/>
    <property type="evidence" value="ECO:0007669"/>
    <property type="project" value="UniProtKB-KW"/>
</dbReference>
<dbReference type="SUPFAM" id="SSF53098">
    <property type="entry name" value="Ribonuclease H-like"/>
    <property type="match status" value="1"/>
</dbReference>
<evidence type="ECO:0000256" key="1">
    <source>
        <dbReference type="ARBA" id="ARBA00022679"/>
    </source>
</evidence>
<sequence length="658" mass="73687">MSICLGRTLPSQCGKFLDLKCFLGLSSMPFLSGGFGGASARWPTVEKEAFSIVESCKRLEYLLLRQQGFRLFTDHRNLLYIFNPLGYNSNMARYQAHKLQRWAMVMTTFPYTVEHVAGEANVWADLLSRWGAAPLPAAVARVRQLIVVSPLQDKDFAWPTPAKILEIQKAAWKAAGEDVPNVTWSVSDGYYVTATGKIWIPEAAVDLQQRICIIAHQGAAGHRGVGVTTQGVLERFEWRTAKEDLNAFVGSCLHCLCVDGTMVPRPWGAALHAERPNELIHFDWLQLPPAGNGWKYVLVVKDDMSGFCRLFPSATADAESTANALMDWFATHGIVSTWVSDGGTHFKNEVVGKIKRMIGAHHHITTPYTPWANGTVEVVNRLILRGLKTLTSEMKLRPDEWHRVLALVQSALNHQPADRLGGVAPVTAFQGLPSTTPLAGFVHPRTKKVLTVDWLSKARQEYMDALRQAMENMHRDVAARSEKLRQQARGRREKKAHVRLAKFALGDFVLVGKIIKFPNKLALNWKGPYRVSRVDSDYVMEVQQLVEPFTTSVHHASRLKFFSDAALDVTDALVDYAAFGDEGFFVEELLGARRSADGKFEVRVKWKGLDEEEASWEPALQLYEDIAVVLRRWIMKNASDGVVKEMRDDLEATLGHSL</sequence>
<dbReference type="PANTHER" id="PTHR37984">
    <property type="entry name" value="PROTEIN CBG26694"/>
    <property type="match status" value="1"/>
</dbReference>
<dbReference type="Gene3D" id="3.30.420.10">
    <property type="entry name" value="Ribonuclease H-like superfamily/Ribonuclease H"/>
    <property type="match status" value="1"/>
</dbReference>
<dbReference type="InterPro" id="IPR000953">
    <property type="entry name" value="Chromo/chromo_shadow_dom"/>
</dbReference>
<dbReference type="GO" id="GO:0003964">
    <property type="term" value="F:RNA-directed DNA polymerase activity"/>
    <property type="evidence" value="ECO:0007669"/>
    <property type="project" value="UniProtKB-KW"/>
</dbReference>
<feature type="domain" description="Integrase catalytic" evidence="8">
    <location>
        <begin position="272"/>
        <end position="433"/>
    </location>
</feature>
<dbReference type="PROSITE" id="PS50013">
    <property type="entry name" value="CHROMO_2"/>
    <property type="match status" value="1"/>
</dbReference>
<keyword evidence="1" id="KW-0808">Transferase</keyword>
<evidence type="ECO:0000313" key="10">
    <source>
        <dbReference type="Proteomes" id="UP000469452"/>
    </source>
</evidence>
<evidence type="ECO:0000256" key="6">
    <source>
        <dbReference type="ARBA" id="ARBA00022918"/>
    </source>
</evidence>
<evidence type="ECO:0000256" key="4">
    <source>
        <dbReference type="ARBA" id="ARBA00022759"/>
    </source>
</evidence>
<dbReference type="SUPFAM" id="SSF56672">
    <property type="entry name" value="DNA/RNA polymerases"/>
    <property type="match status" value="1"/>
</dbReference>
<dbReference type="EMBL" id="VJMI01020304">
    <property type="protein sequence ID" value="KAF0704863.1"/>
    <property type="molecule type" value="Genomic_DNA"/>
</dbReference>
<dbReference type="Pfam" id="PF17917">
    <property type="entry name" value="RT_RNaseH"/>
    <property type="match status" value="1"/>
</dbReference>
<dbReference type="SMART" id="SM00298">
    <property type="entry name" value="CHROMO"/>
    <property type="match status" value="1"/>
</dbReference>
<keyword evidence="5" id="KW-0378">Hydrolase</keyword>
<evidence type="ECO:0000259" key="7">
    <source>
        <dbReference type="PROSITE" id="PS50013"/>
    </source>
</evidence>
<evidence type="ECO:0008006" key="11">
    <source>
        <dbReference type="Google" id="ProtNLM"/>
    </source>
</evidence>
<dbReference type="InterPro" id="IPR043502">
    <property type="entry name" value="DNA/RNA_pol_sf"/>
</dbReference>
<evidence type="ECO:0000313" key="9">
    <source>
        <dbReference type="EMBL" id="KAF0704863.1"/>
    </source>
</evidence>
<evidence type="ECO:0000256" key="3">
    <source>
        <dbReference type="ARBA" id="ARBA00022722"/>
    </source>
</evidence>
<comment type="caution">
    <text evidence="9">The sequence shown here is derived from an EMBL/GenBank/DDBJ whole genome shotgun (WGS) entry which is preliminary data.</text>
</comment>
<dbReference type="PANTHER" id="PTHR37984:SF5">
    <property type="entry name" value="PROTEIN NYNRIN-LIKE"/>
    <property type="match status" value="1"/>
</dbReference>
<dbReference type="InterPro" id="IPR036397">
    <property type="entry name" value="RNaseH_sf"/>
</dbReference>
<evidence type="ECO:0000256" key="5">
    <source>
        <dbReference type="ARBA" id="ARBA00022801"/>
    </source>
</evidence>
<feature type="domain" description="Chromo" evidence="7">
    <location>
        <begin position="584"/>
        <end position="622"/>
    </location>
</feature>
<proteinExistence type="predicted"/>
<dbReference type="InterPro" id="IPR012337">
    <property type="entry name" value="RNaseH-like_sf"/>
</dbReference>
<keyword evidence="4" id="KW-0255">Endonuclease</keyword>
<dbReference type="VEuPathDB" id="FungiDB:H257_13409"/>
<dbReference type="GO" id="GO:0015074">
    <property type="term" value="P:DNA integration"/>
    <property type="evidence" value="ECO:0007669"/>
    <property type="project" value="InterPro"/>
</dbReference>
<keyword evidence="3" id="KW-0540">Nuclease</keyword>
<accession>A0A6A4Z074</accession>
<dbReference type="InterPro" id="IPR016197">
    <property type="entry name" value="Chromo-like_dom_sf"/>
</dbReference>
<organism evidence="9 10">
    <name type="scientific">Aphanomyces astaci</name>
    <name type="common">Crayfish plague agent</name>
    <dbReference type="NCBI Taxonomy" id="112090"/>
    <lineage>
        <taxon>Eukaryota</taxon>
        <taxon>Sar</taxon>
        <taxon>Stramenopiles</taxon>
        <taxon>Oomycota</taxon>
        <taxon>Saprolegniomycetes</taxon>
        <taxon>Saprolegniales</taxon>
        <taxon>Verrucalvaceae</taxon>
        <taxon>Aphanomyces</taxon>
    </lineage>
</organism>